<dbReference type="Pfam" id="PF08432">
    <property type="entry name" value="Vfa1"/>
    <property type="match status" value="1"/>
</dbReference>
<dbReference type="GO" id="GO:0007034">
    <property type="term" value="P:vacuolar transport"/>
    <property type="evidence" value="ECO:0007669"/>
    <property type="project" value="TreeGrafter"/>
</dbReference>
<organism evidence="2 3">
    <name type="scientific">Pseudomicrostroma glucosiphilum</name>
    <dbReference type="NCBI Taxonomy" id="1684307"/>
    <lineage>
        <taxon>Eukaryota</taxon>
        <taxon>Fungi</taxon>
        <taxon>Dikarya</taxon>
        <taxon>Basidiomycota</taxon>
        <taxon>Ustilaginomycotina</taxon>
        <taxon>Exobasidiomycetes</taxon>
        <taxon>Microstromatales</taxon>
        <taxon>Microstromatales incertae sedis</taxon>
        <taxon>Pseudomicrostroma</taxon>
    </lineage>
</organism>
<proteinExistence type="predicted"/>
<feature type="compositionally biased region" description="Low complexity" evidence="1">
    <location>
        <begin position="172"/>
        <end position="197"/>
    </location>
</feature>
<dbReference type="EMBL" id="KZ819321">
    <property type="protein sequence ID" value="PWN24016.1"/>
    <property type="molecule type" value="Genomic_DNA"/>
</dbReference>
<evidence type="ECO:0000313" key="2">
    <source>
        <dbReference type="EMBL" id="PWN24016.1"/>
    </source>
</evidence>
<dbReference type="PANTHER" id="PTHR28218:SF1">
    <property type="entry name" value="VPS4-ASSOCIATED PROTEIN 1"/>
    <property type="match status" value="1"/>
</dbReference>
<dbReference type="GO" id="GO:0005768">
    <property type="term" value="C:endosome"/>
    <property type="evidence" value="ECO:0007669"/>
    <property type="project" value="TreeGrafter"/>
</dbReference>
<dbReference type="RefSeq" id="XP_025351176.1">
    <property type="nucleotide sequence ID" value="XM_025490058.1"/>
</dbReference>
<gene>
    <name evidence="2" type="ORF">BCV69DRAFT_243241</name>
</gene>
<feature type="region of interest" description="Disordered" evidence="1">
    <location>
        <begin position="126"/>
        <end position="158"/>
    </location>
</feature>
<sequence>MSLPNGPPPPPLPNEAPRQAALSPPRLSPSVASGPPPVRLSNHYIRRLTSSPKSCFVCSRPSPIVLVSNSAAAEDFFYVCASHLTDRHFATLIQKDSAATGASGGVRLPEKVAQEDIDKVKREWEERQKAKKEKKEKEKEKVDGKDDKDSKDKKEDSQGWLSYLASSISSATAATSDKSASPSRSGSPAPAPSVAVPKGHEEYTLHRSFYAMRVDSYNKKTALRRAKELNFPSVPKQ</sequence>
<feature type="compositionally biased region" description="Pro residues" evidence="1">
    <location>
        <begin position="1"/>
        <end position="14"/>
    </location>
</feature>
<evidence type="ECO:0000256" key="1">
    <source>
        <dbReference type="SAM" id="MobiDB-lite"/>
    </source>
</evidence>
<accession>A0A316UFI7</accession>
<feature type="region of interest" description="Disordered" evidence="1">
    <location>
        <begin position="1"/>
        <end position="38"/>
    </location>
</feature>
<reference evidence="2 3" key="1">
    <citation type="journal article" date="2018" name="Mol. Biol. Evol.">
        <title>Broad Genomic Sampling Reveals a Smut Pathogenic Ancestry of the Fungal Clade Ustilaginomycotina.</title>
        <authorList>
            <person name="Kijpornyongpan T."/>
            <person name="Mondo S.J."/>
            <person name="Barry K."/>
            <person name="Sandor L."/>
            <person name="Lee J."/>
            <person name="Lipzen A."/>
            <person name="Pangilinan J."/>
            <person name="LaButti K."/>
            <person name="Hainaut M."/>
            <person name="Henrissat B."/>
            <person name="Grigoriev I.V."/>
            <person name="Spatafora J.W."/>
            <person name="Aime M.C."/>
        </authorList>
    </citation>
    <scope>NUCLEOTIDE SEQUENCE [LARGE SCALE GENOMIC DNA]</scope>
    <source>
        <strain evidence="2 3">MCA 4718</strain>
    </source>
</reference>
<protein>
    <submittedName>
        <fullName evidence="2">DUF1742-domain-containing protein</fullName>
    </submittedName>
</protein>
<evidence type="ECO:0000313" key="3">
    <source>
        <dbReference type="Proteomes" id="UP000245942"/>
    </source>
</evidence>
<keyword evidence="3" id="KW-1185">Reference proteome</keyword>
<feature type="region of interest" description="Disordered" evidence="1">
    <location>
        <begin position="172"/>
        <end position="199"/>
    </location>
</feature>
<name>A0A316UFI7_9BASI</name>
<dbReference type="InterPro" id="IPR013640">
    <property type="entry name" value="Vfa1"/>
</dbReference>
<dbReference type="Proteomes" id="UP000245942">
    <property type="component" value="Unassembled WGS sequence"/>
</dbReference>
<dbReference type="GeneID" id="37011792"/>
<dbReference type="OrthoDB" id="2158714at2759"/>
<dbReference type="PANTHER" id="PTHR28218">
    <property type="entry name" value="VPS4-ASSOCIATED PROTEIN 1"/>
    <property type="match status" value="1"/>
</dbReference>
<feature type="compositionally biased region" description="Basic and acidic residues" evidence="1">
    <location>
        <begin position="126"/>
        <end position="157"/>
    </location>
</feature>
<dbReference type="AlphaFoldDB" id="A0A316UFI7"/>